<feature type="signal peptide" evidence="1">
    <location>
        <begin position="1"/>
        <end position="18"/>
    </location>
</feature>
<dbReference type="AlphaFoldDB" id="C9W1A8"/>
<accession>C9W1A8</accession>
<sequence>MRCLQVLLMVGLSIEIRGTTLEDLQAAVNTSEPIYLYFGTNRRIYKKWTCVSIEQYKQHEGNTYFFRQDYTDKSIKRYQMWTATLSEGTKEATMTVDFTHAAEVMDYTLRYWDRKTSVLFFQYRIPTEKVNCELYQWNETIDQRCAPAY</sequence>
<keyword evidence="1" id="KW-0732">Signal</keyword>
<feature type="non-terminal residue" evidence="2">
    <location>
        <position position="149"/>
    </location>
</feature>
<organism evidence="2">
    <name type="scientific">Rhipicephalus sanguineus</name>
    <name type="common">Brown dog tick</name>
    <name type="synonym">Ixodes sanguineus</name>
    <dbReference type="NCBI Taxonomy" id="34632"/>
    <lineage>
        <taxon>Eukaryota</taxon>
        <taxon>Metazoa</taxon>
        <taxon>Ecdysozoa</taxon>
        <taxon>Arthropoda</taxon>
        <taxon>Chelicerata</taxon>
        <taxon>Arachnida</taxon>
        <taxon>Acari</taxon>
        <taxon>Parasitiformes</taxon>
        <taxon>Ixodida</taxon>
        <taxon>Ixodoidea</taxon>
        <taxon>Ixodidae</taxon>
        <taxon>Rhipicephalinae</taxon>
        <taxon>Rhipicephalus</taxon>
        <taxon>Rhipicephalus</taxon>
    </lineage>
</organism>
<evidence type="ECO:0000313" key="2">
    <source>
        <dbReference type="EMBL" id="ACX53855.1"/>
    </source>
</evidence>
<evidence type="ECO:0000256" key="1">
    <source>
        <dbReference type="SAM" id="SignalP"/>
    </source>
</evidence>
<name>C9W1A8_RHISA</name>
<dbReference type="EMBL" id="EZ406055">
    <property type="protein sequence ID" value="ACX53855.1"/>
    <property type="molecule type" value="mRNA"/>
</dbReference>
<feature type="chain" id="PRO_5003003774" evidence="1">
    <location>
        <begin position="19"/>
        <end position="149"/>
    </location>
</feature>
<proteinExistence type="evidence at transcript level"/>
<reference evidence="2" key="1">
    <citation type="journal article" date="2010" name="BMC Genomics">
        <title>An insight into the sialotranscriptome of the brown dog tick, Rhipicephalus sanguineus.</title>
        <authorList>
            <person name="Anatriello E."/>
            <person name="Ribeiro J.M."/>
            <person name="de Miranda-Santos I.K."/>
            <person name="Brandao L.G."/>
            <person name="Anderson J.M."/>
            <person name="Valenzuela J.G."/>
            <person name="Maruyama S.R."/>
            <person name="Silva J.S."/>
            <person name="Ferreira B.R."/>
        </authorList>
    </citation>
    <scope>NUCLEOTIDE SEQUENCE</scope>
    <source>
        <tissue evidence="2">Salivary glands</tissue>
    </source>
</reference>
<reference evidence="2" key="2">
    <citation type="journal article" date="2013" name="Ticks Tick Borne Dis.">
        <title>Proteome of Rhipicephalus sanguineus tick saliva induced by the secretagogues pilocarpine and dopamine.</title>
        <authorList>
            <person name="Oliveira C.J."/>
            <person name="Anatriello E."/>
            <person name="de Miranda-Santos I.K."/>
            <person name="Francischetti I.M."/>
            <person name="Sa-Nunes A."/>
            <person name="Ferreira B.R."/>
            <person name="Ribeiro J.M."/>
        </authorList>
    </citation>
    <scope>NUCLEOTIDE SEQUENCE</scope>
    <source>
        <tissue evidence="2">Salivary glands</tissue>
    </source>
</reference>
<protein>
    <submittedName>
        <fullName evidence="2">Salivary lipocalin</fullName>
    </submittedName>
</protein>